<dbReference type="AlphaFoldDB" id="A0A5N7A1L5"/>
<keyword evidence="2" id="KW-1185">Reference proteome</keyword>
<dbReference type="Proteomes" id="UP000326268">
    <property type="component" value="Unassembled WGS sequence"/>
</dbReference>
<proteinExistence type="predicted"/>
<dbReference type="RefSeq" id="XP_031926835.1">
    <property type="nucleotide sequence ID" value="XM_032076439.1"/>
</dbReference>
<dbReference type="OrthoDB" id="5132116at2759"/>
<organism evidence="1 2">
    <name type="scientific">Aspergillus caelatus</name>
    <dbReference type="NCBI Taxonomy" id="61420"/>
    <lineage>
        <taxon>Eukaryota</taxon>
        <taxon>Fungi</taxon>
        <taxon>Dikarya</taxon>
        <taxon>Ascomycota</taxon>
        <taxon>Pezizomycotina</taxon>
        <taxon>Eurotiomycetes</taxon>
        <taxon>Eurotiomycetidae</taxon>
        <taxon>Eurotiales</taxon>
        <taxon>Aspergillaceae</taxon>
        <taxon>Aspergillus</taxon>
        <taxon>Aspergillus subgen. Circumdati</taxon>
    </lineage>
</organism>
<sequence length="71" mass="7935">MLSGIADRLHQELMHLSPSNMKVKIVAPPERKHSVWIGGSMLAALSTFQDLWVSKEKYDEAGPGVVHRCCF</sequence>
<gene>
    <name evidence="1" type="ORF">BDV27DRAFT_3645</name>
</gene>
<dbReference type="SUPFAM" id="SSF53067">
    <property type="entry name" value="Actin-like ATPase domain"/>
    <property type="match status" value="1"/>
</dbReference>
<dbReference type="Pfam" id="PF00022">
    <property type="entry name" value="Actin"/>
    <property type="match status" value="1"/>
</dbReference>
<dbReference type="InterPro" id="IPR004000">
    <property type="entry name" value="Actin"/>
</dbReference>
<name>A0A5N7A1L5_9EURO</name>
<accession>A0A5N7A1L5</accession>
<dbReference type="GeneID" id="43660885"/>
<reference evidence="1 2" key="1">
    <citation type="submission" date="2019-04" db="EMBL/GenBank/DDBJ databases">
        <title>Friends and foes A comparative genomics studyof 23 Aspergillus species from section Flavi.</title>
        <authorList>
            <consortium name="DOE Joint Genome Institute"/>
            <person name="Kjaerbolling I."/>
            <person name="Vesth T."/>
            <person name="Frisvad J.C."/>
            <person name="Nybo J.L."/>
            <person name="Theobald S."/>
            <person name="Kildgaard S."/>
            <person name="Isbrandt T."/>
            <person name="Kuo A."/>
            <person name="Sato A."/>
            <person name="Lyhne E.K."/>
            <person name="Kogle M.E."/>
            <person name="Wiebenga A."/>
            <person name="Kun R.S."/>
            <person name="Lubbers R.J."/>
            <person name="Makela M.R."/>
            <person name="Barry K."/>
            <person name="Chovatia M."/>
            <person name="Clum A."/>
            <person name="Daum C."/>
            <person name="Haridas S."/>
            <person name="He G."/>
            <person name="LaButti K."/>
            <person name="Lipzen A."/>
            <person name="Mondo S."/>
            <person name="Riley R."/>
            <person name="Salamov A."/>
            <person name="Simmons B.A."/>
            <person name="Magnuson J.K."/>
            <person name="Henrissat B."/>
            <person name="Mortensen U.H."/>
            <person name="Larsen T.O."/>
            <person name="Devries R.P."/>
            <person name="Grigoriev I.V."/>
            <person name="Machida M."/>
            <person name="Baker S.E."/>
            <person name="Andersen M.R."/>
        </authorList>
    </citation>
    <scope>NUCLEOTIDE SEQUENCE [LARGE SCALE GENOMIC DNA]</scope>
    <source>
        <strain evidence="1 2">CBS 763.97</strain>
    </source>
</reference>
<protein>
    <submittedName>
        <fullName evidence="1">Actin family</fullName>
    </submittedName>
</protein>
<dbReference type="InterPro" id="IPR043129">
    <property type="entry name" value="ATPase_NBD"/>
</dbReference>
<evidence type="ECO:0000313" key="2">
    <source>
        <dbReference type="Proteomes" id="UP000326268"/>
    </source>
</evidence>
<dbReference type="Gene3D" id="3.30.420.40">
    <property type="match status" value="2"/>
</dbReference>
<evidence type="ECO:0000313" key="1">
    <source>
        <dbReference type="EMBL" id="KAE8363754.1"/>
    </source>
</evidence>
<dbReference type="EMBL" id="ML737667">
    <property type="protein sequence ID" value="KAE8363754.1"/>
    <property type="molecule type" value="Genomic_DNA"/>
</dbReference>